<dbReference type="InterPro" id="IPR023801">
    <property type="entry name" value="His_deacetylse_dom"/>
</dbReference>
<dbReference type="PANTHER" id="PTHR10625">
    <property type="entry name" value="HISTONE DEACETYLASE HDAC1-RELATED"/>
    <property type="match status" value="1"/>
</dbReference>
<dbReference type="GO" id="GO:0040029">
    <property type="term" value="P:epigenetic regulation of gene expression"/>
    <property type="evidence" value="ECO:0007669"/>
    <property type="project" value="TreeGrafter"/>
</dbReference>
<organism evidence="2 3">
    <name type="scientific">Thraustotheca clavata</name>
    <dbReference type="NCBI Taxonomy" id="74557"/>
    <lineage>
        <taxon>Eukaryota</taxon>
        <taxon>Sar</taxon>
        <taxon>Stramenopiles</taxon>
        <taxon>Oomycota</taxon>
        <taxon>Saprolegniomycetes</taxon>
        <taxon>Saprolegniales</taxon>
        <taxon>Achlyaceae</taxon>
        <taxon>Thraustotheca</taxon>
    </lineage>
</organism>
<dbReference type="GO" id="GO:0005737">
    <property type="term" value="C:cytoplasm"/>
    <property type="evidence" value="ECO:0007669"/>
    <property type="project" value="TreeGrafter"/>
</dbReference>
<feature type="domain" description="Histone deacetylase" evidence="1">
    <location>
        <begin position="119"/>
        <end position="491"/>
    </location>
</feature>
<proteinExistence type="predicted"/>
<dbReference type="GO" id="GO:0000118">
    <property type="term" value="C:histone deacetylase complex"/>
    <property type="evidence" value="ECO:0007669"/>
    <property type="project" value="TreeGrafter"/>
</dbReference>
<comment type="caution">
    <text evidence="2">The sequence shown here is derived from an EMBL/GenBank/DDBJ whole genome shotgun (WGS) entry which is preliminary data.</text>
</comment>
<dbReference type="OrthoDB" id="424012at2759"/>
<dbReference type="EMBL" id="JNBS01000222">
    <property type="protein sequence ID" value="OQS07634.1"/>
    <property type="molecule type" value="Genomic_DNA"/>
</dbReference>
<protein>
    <submittedName>
        <fullName evidence="2">Histone deacetylase</fullName>
    </submittedName>
</protein>
<dbReference type="Proteomes" id="UP000243217">
    <property type="component" value="Unassembled WGS sequence"/>
</dbReference>
<reference evidence="2 3" key="1">
    <citation type="journal article" date="2014" name="Genome Biol. Evol.">
        <title>The secreted proteins of Achlya hypogyna and Thraustotheca clavata identify the ancestral oomycete secretome and reveal gene acquisitions by horizontal gene transfer.</title>
        <authorList>
            <person name="Misner I."/>
            <person name="Blouin N."/>
            <person name="Leonard G."/>
            <person name="Richards T.A."/>
            <person name="Lane C.E."/>
        </authorList>
    </citation>
    <scope>NUCLEOTIDE SEQUENCE [LARGE SCALE GENOMIC DNA]</scope>
    <source>
        <strain evidence="2 3">ATCC 34112</strain>
    </source>
</reference>
<dbReference type="InterPro" id="IPR037138">
    <property type="entry name" value="His_deacetylse_dom_sf"/>
</dbReference>
<evidence type="ECO:0000313" key="3">
    <source>
        <dbReference type="Proteomes" id="UP000243217"/>
    </source>
</evidence>
<gene>
    <name evidence="2" type="ORF">THRCLA_00358</name>
</gene>
<dbReference type="PANTHER" id="PTHR10625:SF26">
    <property type="entry name" value="HISTONE DEACETYLASE DOMAIN-CONTAINING PROTEIN"/>
    <property type="match status" value="1"/>
</dbReference>
<dbReference type="AlphaFoldDB" id="A0A1W0ABG1"/>
<dbReference type="Pfam" id="PF00850">
    <property type="entry name" value="Hist_deacetyl"/>
    <property type="match status" value="1"/>
</dbReference>
<sequence>MANVSISKPRKRLPVTPGVFLMDDYDASTKKHNHEASPDAALAFSTPSSCSTKSSSITRNLLSRLKEEDYTTLVVCQPICMDHHTGGHQENRRRMAEICGPNGILLKPRFNHLRWAELDQLKSARICDLSRVHSLEYLMHIERVCMGLPQQNSDLNLENHFVAGQSYKEWLKTDATMKYFAESDYPALGKLDHDTALSSESFKSALLAVGAVLHAVDKVVQGDNRNAFVVIRPPGHHAGPYGCVENDAFHEAPDTCSNGFCLLNNVAIAAAYAMSNYSTSYYSAGVSPFAEIRRVAIVDFDIHHGNGTEEIIRNLYPHYHRYPLPASWAPKSFHSYMPWRDSQDAQNVYFASLHLHDDQVPFYPGSGKGPHGQHDLANAENIVNIPLKRLIPHGKSPSDCSTKIRKTFIEQASEEFRLKASSILFPSLLAFNPDLILISAGFDGHVDDYYHFLTEWDYEWITEKLVDIADECCCGRIVSVLEGGYNLQSHNAGKTSNIMLGANFHQAVLDTEMLDYGALARSCAAHVTALSSN</sequence>
<keyword evidence="3" id="KW-1185">Reference proteome</keyword>
<dbReference type="GO" id="GO:0004407">
    <property type="term" value="F:histone deacetylase activity"/>
    <property type="evidence" value="ECO:0007669"/>
    <property type="project" value="TreeGrafter"/>
</dbReference>
<evidence type="ECO:0000259" key="1">
    <source>
        <dbReference type="Pfam" id="PF00850"/>
    </source>
</evidence>
<dbReference type="SUPFAM" id="SSF52768">
    <property type="entry name" value="Arginase/deacetylase"/>
    <property type="match status" value="1"/>
</dbReference>
<dbReference type="Gene3D" id="3.40.800.20">
    <property type="entry name" value="Histone deacetylase domain"/>
    <property type="match status" value="1"/>
</dbReference>
<name>A0A1W0ABG1_9STRA</name>
<dbReference type="InterPro" id="IPR023696">
    <property type="entry name" value="Ureohydrolase_dom_sf"/>
</dbReference>
<dbReference type="STRING" id="74557.A0A1W0ABG1"/>
<accession>A0A1W0ABG1</accession>
<evidence type="ECO:0000313" key="2">
    <source>
        <dbReference type="EMBL" id="OQS07634.1"/>
    </source>
</evidence>